<organism evidence="4 5">
    <name type="scientific">Penicillium canariense</name>
    <dbReference type="NCBI Taxonomy" id="189055"/>
    <lineage>
        <taxon>Eukaryota</taxon>
        <taxon>Fungi</taxon>
        <taxon>Dikarya</taxon>
        <taxon>Ascomycota</taxon>
        <taxon>Pezizomycotina</taxon>
        <taxon>Eurotiomycetes</taxon>
        <taxon>Eurotiomycetidae</taxon>
        <taxon>Eurotiales</taxon>
        <taxon>Aspergillaceae</taxon>
        <taxon>Penicillium</taxon>
    </lineage>
</organism>
<evidence type="ECO:0000256" key="1">
    <source>
        <dbReference type="ARBA" id="ARBA00006484"/>
    </source>
</evidence>
<dbReference type="Proteomes" id="UP001149163">
    <property type="component" value="Unassembled WGS sequence"/>
</dbReference>
<name>A0A9W9LIM7_9EURO</name>
<evidence type="ECO:0000313" key="4">
    <source>
        <dbReference type="EMBL" id="KAJ5157438.1"/>
    </source>
</evidence>
<evidence type="ECO:0000256" key="3">
    <source>
        <dbReference type="SAM" id="MobiDB-lite"/>
    </source>
</evidence>
<dbReference type="GO" id="GO:0016616">
    <property type="term" value="F:oxidoreductase activity, acting on the CH-OH group of donors, NAD or NADP as acceptor"/>
    <property type="evidence" value="ECO:0007669"/>
    <property type="project" value="TreeGrafter"/>
</dbReference>
<feature type="compositionally biased region" description="Basic and acidic residues" evidence="3">
    <location>
        <begin position="1"/>
        <end position="13"/>
    </location>
</feature>
<evidence type="ECO:0000313" key="5">
    <source>
        <dbReference type="Proteomes" id="UP001149163"/>
    </source>
</evidence>
<dbReference type="OrthoDB" id="5840532at2759"/>
<keyword evidence="2" id="KW-0560">Oxidoreductase</keyword>
<feature type="non-terminal residue" evidence="4">
    <location>
        <position position="1"/>
    </location>
</feature>
<comment type="caution">
    <text evidence="4">The sequence shown here is derived from an EMBL/GenBank/DDBJ whole genome shotgun (WGS) entry which is preliminary data.</text>
</comment>
<proteinExistence type="inferred from homology"/>
<dbReference type="PRINTS" id="PR00081">
    <property type="entry name" value="GDHRDH"/>
</dbReference>
<dbReference type="InterPro" id="IPR002347">
    <property type="entry name" value="SDR_fam"/>
</dbReference>
<dbReference type="GeneID" id="81429838"/>
<dbReference type="AlphaFoldDB" id="A0A9W9LIM7"/>
<reference evidence="4" key="1">
    <citation type="submission" date="2022-11" db="EMBL/GenBank/DDBJ databases">
        <authorList>
            <person name="Petersen C."/>
        </authorList>
    </citation>
    <scope>NUCLEOTIDE SEQUENCE</scope>
    <source>
        <strain evidence="4">IBT 26290</strain>
    </source>
</reference>
<feature type="region of interest" description="Disordered" evidence="3">
    <location>
        <begin position="1"/>
        <end position="39"/>
    </location>
</feature>
<protein>
    <submittedName>
        <fullName evidence="4">Uncharacterized protein</fullName>
    </submittedName>
</protein>
<dbReference type="Pfam" id="PF00106">
    <property type="entry name" value="adh_short"/>
    <property type="match status" value="1"/>
</dbReference>
<accession>A0A9W9LIM7</accession>
<gene>
    <name evidence="4" type="ORF">N7482_008538</name>
</gene>
<dbReference type="InterPro" id="IPR036291">
    <property type="entry name" value="NAD(P)-bd_dom_sf"/>
</dbReference>
<dbReference type="Gene3D" id="3.40.50.720">
    <property type="entry name" value="NAD(P)-binding Rossmann-like Domain"/>
    <property type="match status" value="1"/>
</dbReference>
<evidence type="ECO:0000256" key="2">
    <source>
        <dbReference type="ARBA" id="ARBA00023002"/>
    </source>
</evidence>
<reference evidence="4" key="2">
    <citation type="journal article" date="2023" name="IMA Fungus">
        <title>Comparative genomic study of the Penicillium genus elucidates a diverse pangenome and 15 lateral gene transfer events.</title>
        <authorList>
            <person name="Petersen C."/>
            <person name="Sorensen T."/>
            <person name="Nielsen M.R."/>
            <person name="Sondergaard T.E."/>
            <person name="Sorensen J.L."/>
            <person name="Fitzpatrick D.A."/>
            <person name="Frisvad J.C."/>
            <person name="Nielsen K.L."/>
        </authorList>
    </citation>
    <scope>NUCLEOTIDE SEQUENCE</scope>
    <source>
        <strain evidence="4">IBT 26290</strain>
    </source>
</reference>
<dbReference type="SUPFAM" id="SSF51735">
    <property type="entry name" value="NAD(P)-binding Rossmann-fold domains"/>
    <property type="match status" value="1"/>
</dbReference>
<sequence>STHRQADTPDKRQTARSQSSPCPLHPKSHQEAPSHLPPPPKPWIHHITLDTLLRVLRNTLLSPFIAWVIVLCLRAQVTPPTDPAFIIAVSYASALTLLFAARSINHRVAHGTPRTVDSSSEVVLVTGGASGLGQLIAQIYGMKGASVAVLDIKEISAKEQDEGFGADVRYFQCDVGDRDALEGVKFKIKEELGTPTIIINCAAARINGHSLLDLPAEAFEKTMRTNLMAAFYLYQVFLPGIIAEAENGGTVVTVSSVVGQLSPAGLSDYSASKAGLSALHRTMEAELRDNERIKMLLVETGQMMTPLFDWLRTPNHFFAPVLEPVEVAREIVAAVDSGRGGVLRLPTFAKLVNWYAVLPGAIQRVARYLSEIDSAVFSSLPERDAGSEHRYPLRPTKKEN</sequence>
<dbReference type="EMBL" id="JAPQKN010000006">
    <property type="protein sequence ID" value="KAJ5157438.1"/>
    <property type="molecule type" value="Genomic_DNA"/>
</dbReference>
<keyword evidence="5" id="KW-1185">Reference proteome</keyword>
<comment type="similarity">
    <text evidence="1">Belongs to the short-chain dehydrogenases/reductases (SDR) family.</text>
</comment>
<dbReference type="PANTHER" id="PTHR24322">
    <property type="entry name" value="PKSB"/>
    <property type="match status" value="1"/>
</dbReference>
<dbReference type="RefSeq" id="XP_056540427.1">
    <property type="nucleotide sequence ID" value="XM_056690662.1"/>
</dbReference>
<dbReference type="PANTHER" id="PTHR24322:SF736">
    <property type="entry name" value="RETINOL DEHYDROGENASE 10"/>
    <property type="match status" value="1"/>
</dbReference>